<name>A0A7G8BDF3_9BACT</name>
<dbReference type="Gene3D" id="1.10.10.10">
    <property type="entry name" value="Winged helix-like DNA-binding domain superfamily/Winged helix DNA-binding domain"/>
    <property type="match status" value="1"/>
</dbReference>
<dbReference type="Gene3D" id="3.30.420.40">
    <property type="match status" value="2"/>
</dbReference>
<evidence type="ECO:0000256" key="1">
    <source>
        <dbReference type="ARBA" id="ARBA00006479"/>
    </source>
</evidence>
<gene>
    <name evidence="2" type="ORF">H7849_15660</name>
</gene>
<evidence type="ECO:0000313" key="2">
    <source>
        <dbReference type="EMBL" id="QNI30573.1"/>
    </source>
</evidence>
<dbReference type="AlphaFoldDB" id="A0A7G8BDF3"/>
<dbReference type="PANTHER" id="PTHR18964">
    <property type="entry name" value="ROK (REPRESSOR, ORF, KINASE) FAMILY"/>
    <property type="match status" value="1"/>
</dbReference>
<dbReference type="KEGG" id="adin:H7849_15660"/>
<accession>A0A7G8BDF3</accession>
<organism evidence="2 3">
    <name type="scientific">Alloacidobacterium dinghuense</name>
    <dbReference type="NCBI Taxonomy" id="2763107"/>
    <lineage>
        <taxon>Bacteria</taxon>
        <taxon>Pseudomonadati</taxon>
        <taxon>Acidobacteriota</taxon>
        <taxon>Terriglobia</taxon>
        <taxon>Terriglobales</taxon>
        <taxon>Acidobacteriaceae</taxon>
        <taxon>Alloacidobacterium</taxon>
    </lineage>
</organism>
<dbReference type="InterPro" id="IPR043129">
    <property type="entry name" value="ATPase_NBD"/>
</dbReference>
<dbReference type="Pfam" id="PF13412">
    <property type="entry name" value="HTH_24"/>
    <property type="match status" value="1"/>
</dbReference>
<reference evidence="2 3" key="1">
    <citation type="submission" date="2020-08" db="EMBL/GenBank/DDBJ databases">
        <title>Edaphobacter telluris sp. nov. and Acidobacterium dinghuensis sp. nov., two acidobacteria isolated from forest soil.</title>
        <authorList>
            <person name="Fu J."/>
            <person name="Qiu L."/>
        </authorList>
    </citation>
    <scope>NUCLEOTIDE SEQUENCE [LARGE SCALE GENOMIC DNA]</scope>
    <source>
        <strain evidence="2">4Y35</strain>
    </source>
</reference>
<sequence length="406" mass="43343">MKRKSIQIGRPSTLRHTNALSILTLLRECGSCSRADLVRASGLSAPTVTNVVKDLLSENLIEPLGEGESSGGRPPDMIRFKAERGCILAVEISAESLSFLLADLNGNELDSLKIALKNRKTTPEAVCAYIGKALQNLLQKQKKTRKQLLMMVVGAPAIANVEEGSVLSISTLDGWRAVPLRAMLNKIVDCLVIIENDTNLAAQGEHYCGAAQTEQDFVFVAIGTNVGAGIILGGKIHHGSKWSAGEIAYLRLPHIQRRQPAIHEFGELETVLTSSGILKSWDKESKRIGRSHIATKSVKQLTALDVLDIAQAGDADAQRIVRLRADIVSDIIVNLSLILNPGLILLGGEIGSHPVLVSSVLKQLEGSEFAVPKIGTSALGPRAGLWGAVSLALDAISSVLLPQPPT</sequence>
<protein>
    <submittedName>
        <fullName evidence="2">ROK family transcriptional regulator</fullName>
    </submittedName>
</protein>
<dbReference type="InterPro" id="IPR000600">
    <property type="entry name" value="ROK"/>
</dbReference>
<dbReference type="SUPFAM" id="SSF53067">
    <property type="entry name" value="Actin-like ATPase domain"/>
    <property type="match status" value="1"/>
</dbReference>
<comment type="similarity">
    <text evidence="1">Belongs to the ROK (NagC/XylR) family.</text>
</comment>
<dbReference type="InterPro" id="IPR036388">
    <property type="entry name" value="WH-like_DNA-bd_sf"/>
</dbReference>
<evidence type="ECO:0000313" key="3">
    <source>
        <dbReference type="Proteomes" id="UP000515312"/>
    </source>
</evidence>
<keyword evidence="3" id="KW-1185">Reference proteome</keyword>
<dbReference type="PANTHER" id="PTHR18964:SF149">
    <property type="entry name" value="BIFUNCTIONAL UDP-N-ACETYLGLUCOSAMINE 2-EPIMERASE_N-ACETYLMANNOSAMINE KINASE"/>
    <property type="match status" value="1"/>
</dbReference>
<dbReference type="Proteomes" id="UP000515312">
    <property type="component" value="Chromosome"/>
</dbReference>
<dbReference type="EMBL" id="CP060394">
    <property type="protein sequence ID" value="QNI30573.1"/>
    <property type="molecule type" value="Genomic_DNA"/>
</dbReference>
<dbReference type="CDD" id="cd23763">
    <property type="entry name" value="ASKHA_ATPase_ROK"/>
    <property type="match status" value="1"/>
</dbReference>
<dbReference type="SUPFAM" id="SSF46785">
    <property type="entry name" value="Winged helix' DNA-binding domain"/>
    <property type="match status" value="1"/>
</dbReference>
<dbReference type="Pfam" id="PF00480">
    <property type="entry name" value="ROK"/>
    <property type="match status" value="1"/>
</dbReference>
<dbReference type="RefSeq" id="WP_186740543.1">
    <property type="nucleotide sequence ID" value="NZ_CP060394.1"/>
</dbReference>
<dbReference type="InterPro" id="IPR036390">
    <property type="entry name" value="WH_DNA-bd_sf"/>
</dbReference>
<proteinExistence type="inferred from homology"/>